<dbReference type="CDD" id="cd00038">
    <property type="entry name" value="CAP_ED"/>
    <property type="match status" value="1"/>
</dbReference>
<keyword evidence="6" id="KW-0472">Membrane</keyword>
<keyword evidence="6" id="KW-0812">Transmembrane</keyword>
<dbReference type="PROSITE" id="PS00198">
    <property type="entry name" value="4FE4S_FER_1"/>
    <property type="match status" value="1"/>
</dbReference>
<keyword evidence="6" id="KW-1133">Transmembrane helix</keyword>
<proteinExistence type="predicted"/>
<organism evidence="9 10">
    <name type="scientific">Oceanospirillum sediminis</name>
    <dbReference type="NCBI Taxonomy" id="2760088"/>
    <lineage>
        <taxon>Bacteria</taxon>
        <taxon>Pseudomonadati</taxon>
        <taxon>Pseudomonadota</taxon>
        <taxon>Gammaproteobacteria</taxon>
        <taxon>Oceanospirillales</taxon>
        <taxon>Oceanospirillaceae</taxon>
        <taxon>Oceanospirillum</taxon>
    </lineage>
</organism>
<dbReference type="InterPro" id="IPR017896">
    <property type="entry name" value="4Fe4S_Fe-S-bd"/>
</dbReference>
<feature type="transmembrane region" description="Helical" evidence="6">
    <location>
        <begin position="680"/>
        <end position="699"/>
    </location>
</feature>
<accession>A0A839IRL3</accession>
<evidence type="ECO:0000256" key="5">
    <source>
        <dbReference type="ARBA" id="ARBA00023014"/>
    </source>
</evidence>
<feature type="transmembrane region" description="Helical" evidence="6">
    <location>
        <begin position="647"/>
        <end position="668"/>
    </location>
</feature>
<name>A0A839IRL3_9GAMM</name>
<evidence type="ECO:0000259" key="7">
    <source>
        <dbReference type="PROSITE" id="PS50042"/>
    </source>
</evidence>
<dbReference type="AlphaFoldDB" id="A0A839IRL3"/>
<dbReference type="PROSITE" id="PS50042">
    <property type="entry name" value="CNMP_BINDING_3"/>
    <property type="match status" value="3"/>
</dbReference>
<evidence type="ECO:0000256" key="6">
    <source>
        <dbReference type="SAM" id="Phobius"/>
    </source>
</evidence>
<dbReference type="Gene3D" id="3.30.70.20">
    <property type="match status" value="2"/>
</dbReference>
<keyword evidence="4" id="KW-0408">Iron</keyword>
<evidence type="ECO:0000256" key="3">
    <source>
        <dbReference type="ARBA" id="ARBA00022737"/>
    </source>
</evidence>
<dbReference type="InterPro" id="IPR000595">
    <property type="entry name" value="cNMP-bd_dom"/>
</dbReference>
<dbReference type="PANTHER" id="PTHR42859:SF17">
    <property type="entry name" value="ELECTRON TRANSPORT PROTEIN HYDN-RELATED"/>
    <property type="match status" value="1"/>
</dbReference>
<dbReference type="GO" id="GO:0051539">
    <property type="term" value="F:4 iron, 4 sulfur cluster binding"/>
    <property type="evidence" value="ECO:0007669"/>
    <property type="project" value="UniProtKB-KW"/>
</dbReference>
<evidence type="ECO:0000313" key="10">
    <source>
        <dbReference type="Proteomes" id="UP000565262"/>
    </source>
</evidence>
<comment type="caution">
    <text evidence="9">The sequence shown here is derived from an EMBL/GenBank/DDBJ whole genome shotgun (WGS) entry which is preliminary data.</text>
</comment>
<keyword evidence="10" id="KW-1185">Reference proteome</keyword>
<dbReference type="CDD" id="cd16367">
    <property type="entry name" value="DMSOR_beta_like"/>
    <property type="match status" value="1"/>
</dbReference>
<dbReference type="EMBL" id="JACJFM010000016">
    <property type="protein sequence ID" value="MBB1487588.1"/>
    <property type="molecule type" value="Genomic_DNA"/>
</dbReference>
<dbReference type="InterPro" id="IPR014710">
    <property type="entry name" value="RmlC-like_jellyroll"/>
</dbReference>
<dbReference type="PROSITE" id="PS51379">
    <property type="entry name" value="4FE4S_FER_2"/>
    <property type="match status" value="2"/>
</dbReference>
<dbReference type="Proteomes" id="UP000565262">
    <property type="component" value="Unassembled WGS sequence"/>
</dbReference>
<dbReference type="SUPFAM" id="SSF54862">
    <property type="entry name" value="4Fe-4S ferredoxins"/>
    <property type="match status" value="1"/>
</dbReference>
<feature type="domain" description="Cyclic nucleotide-binding" evidence="7">
    <location>
        <begin position="236"/>
        <end position="345"/>
    </location>
</feature>
<keyword evidence="3" id="KW-0677">Repeat</keyword>
<reference evidence="9 10" key="1">
    <citation type="submission" date="2020-08" db="EMBL/GenBank/DDBJ databases">
        <title>Oceanospirillum sp. nov. isolated from marine sediment.</title>
        <authorList>
            <person name="Ji X."/>
        </authorList>
    </citation>
    <scope>NUCLEOTIDE SEQUENCE [LARGE SCALE GENOMIC DNA]</scope>
    <source>
        <strain evidence="9 10">D5</strain>
    </source>
</reference>
<evidence type="ECO:0000256" key="4">
    <source>
        <dbReference type="ARBA" id="ARBA00023004"/>
    </source>
</evidence>
<evidence type="ECO:0000256" key="1">
    <source>
        <dbReference type="ARBA" id="ARBA00022485"/>
    </source>
</evidence>
<keyword evidence="1" id="KW-0004">4Fe-4S</keyword>
<evidence type="ECO:0000313" key="9">
    <source>
        <dbReference type="EMBL" id="MBB1487588.1"/>
    </source>
</evidence>
<keyword evidence="5" id="KW-0411">Iron-sulfur</keyword>
<protein>
    <submittedName>
        <fullName evidence="9">4Fe-4S dicluster domain-containing protein</fullName>
    </submittedName>
</protein>
<dbReference type="PANTHER" id="PTHR42859">
    <property type="entry name" value="OXIDOREDUCTASE"/>
    <property type="match status" value="1"/>
</dbReference>
<feature type="domain" description="4Fe-4S ferredoxin-type" evidence="8">
    <location>
        <begin position="419"/>
        <end position="448"/>
    </location>
</feature>
<feature type="transmembrane region" description="Helical" evidence="6">
    <location>
        <begin position="584"/>
        <end position="604"/>
    </location>
</feature>
<gene>
    <name evidence="9" type="ORF">H4O21_13305</name>
</gene>
<feature type="transmembrane region" description="Helical" evidence="6">
    <location>
        <begin position="616"/>
        <end position="635"/>
    </location>
</feature>
<dbReference type="Gene3D" id="2.60.120.10">
    <property type="entry name" value="Jelly Rolls"/>
    <property type="match status" value="2"/>
</dbReference>
<feature type="domain" description="Cyclic nucleotide-binding" evidence="7">
    <location>
        <begin position="139"/>
        <end position="225"/>
    </location>
</feature>
<evidence type="ECO:0000259" key="8">
    <source>
        <dbReference type="PROSITE" id="PS51379"/>
    </source>
</evidence>
<dbReference type="InterPro" id="IPR018490">
    <property type="entry name" value="cNMP-bd_dom_sf"/>
</dbReference>
<dbReference type="Pfam" id="PF13247">
    <property type="entry name" value="Fer4_11"/>
    <property type="match status" value="1"/>
</dbReference>
<feature type="transmembrane region" description="Helical" evidence="6">
    <location>
        <begin position="827"/>
        <end position="852"/>
    </location>
</feature>
<dbReference type="SUPFAM" id="SSF51206">
    <property type="entry name" value="cAMP-binding domain-like"/>
    <property type="match status" value="2"/>
</dbReference>
<keyword evidence="2" id="KW-0479">Metal-binding</keyword>
<dbReference type="InterPro" id="IPR050294">
    <property type="entry name" value="RnfB_subfamily"/>
</dbReference>
<dbReference type="RefSeq" id="WP_182809364.1">
    <property type="nucleotide sequence ID" value="NZ_JACJFM010000016.1"/>
</dbReference>
<dbReference type="InterPro" id="IPR017900">
    <property type="entry name" value="4Fe4S_Fe_S_CS"/>
</dbReference>
<sequence length="857" mass="98303">MIELKAGQPERWLHPYGKEALDDDQIDQVLTLPQFAQIDAGAFPQNTSLRDIIRYDARIERYQKGDVVTLLGDYGSSAFFILQGQVHVFIDKHTDPAENFRRPHKRKSTYEALAQLWRNDKEPEVRHGEQRESLRQWQVHDGESGDIARVYLPDIESVLNGAKTVPLGEQQMFGEISALARTPRTATIVAQDDLLLVEMRWQGLREIRRRNRNFREHLDQLYRERSLLNYLEMSPYFGHLDDDTLQLIANETRFETYGSFEWNGIFRKIQGSSYQVSPSKRKQLIEAEPAIVREGHPITGLIIVRQGFARISKELDEGHLTIDYATTDEVFGLDELLQQHRTGKPAISRNTLRAIGYVDVLYIPLELALTHIVPFLKTDVLKARQSGPEGQSTGLDRQWAEHQAQMNFLVDNRIINGTAAMFIDIDRCVNCDECVRACAVNHNGNPRFIRHGLAHENWSVANACMHCVDPVCLIGCPTGAINRNAQSGNIIIEDSLCIGCGTCAASCPYGNIRMVEARTPDGQFMRMAETNKVVHKATKCDMCIGSPSGPACEQACPHGALKRVNMRERDTIPSLDEDLRRKKWLRRLGLSSLVIFFLVLFNLAEDYLSQALMSEQLVSGWFLFTSVILLTLLSARKKLSMLPLIKSSVWMQVHIYLGLLCLGVFGFHTHWHLPTGVLDSLIWSGFILTSLSGLSGLYLSRYFPKRLRTGNNRAPERLLFERIRFLRAELEKEFHETSLQLISNVASDSYLNFYQTDLIPYFSRTKNFWFHVFNIRYPMRRTYQKLELIKLYLNEDSYQDLEQIRRLIEKKDNLDFQYALQKVLKSWLLVHIPLAFIMLLLPLVHVVIVYAFSKGAL</sequence>
<dbReference type="GO" id="GO:0046872">
    <property type="term" value="F:metal ion binding"/>
    <property type="evidence" value="ECO:0007669"/>
    <property type="project" value="UniProtKB-KW"/>
</dbReference>
<feature type="domain" description="4Fe-4S ferredoxin-type" evidence="8">
    <location>
        <begin position="488"/>
        <end position="517"/>
    </location>
</feature>
<evidence type="ECO:0000256" key="2">
    <source>
        <dbReference type="ARBA" id="ARBA00022723"/>
    </source>
</evidence>
<feature type="domain" description="Cyclic nucleotide-binding" evidence="7">
    <location>
        <begin position="62"/>
        <end position="89"/>
    </location>
</feature>